<dbReference type="Proteomes" id="UP001501425">
    <property type="component" value="Unassembled WGS sequence"/>
</dbReference>
<organism evidence="1 2">
    <name type="scientific">Halorubrum ejinorense</name>
    <dbReference type="NCBI Taxonomy" id="425309"/>
    <lineage>
        <taxon>Archaea</taxon>
        <taxon>Methanobacteriati</taxon>
        <taxon>Methanobacteriota</taxon>
        <taxon>Stenosarchaea group</taxon>
        <taxon>Halobacteria</taxon>
        <taxon>Halobacteriales</taxon>
        <taxon>Haloferacaceae</taxon>
        <taxon>Halorubrum</taxon>
    </lineage>
</organism>
<reference evidence="1" key="2">
    <citation type="submission" date="2023-12" db="EMBL/GenBank/DDBJ databases">
        <authorList>
            <person name="Sun Q."/>
            <person name="Inoue M."/>
        </authorList>
    </citation>
    <scope>NUCLEOTIDE SEQUENCE</scope>
    <source>
        <strain evidence="1">JCM 14265</strain>
    </source>
</reference>
<reference evidence="1" key="1">
    <citation type="journal article" date="2014" name="Int. J. Syst. Evol. Microbiol.">
        <title>Complete genome sequence of Corynebacterium casei LMG S-19264T (=DSM 44701T), isolated from a smear-ripened cheese.</title>
        <authorList>
            <consortium name="US DOE Joint Genome Institute (JGI-PGF)"/>
            <person name="Walter F."/>
            <person name="Albersmeier A."/>
            <person name="Kalinowski J."/>
            <person name="Ruckert C."/>
        </authorList>
    </citation>
    <scope>NUCLEOTIDE SEQUENCE</scope>
    <source>
        <strain evidence="1">JCM 14265</strain>
    </source>
</reference>
<comment type="caution">
    <text evidence="1">The sequence shown here is derived from an EMBL/GenBank/DDBJ whole genome shotgun (WGS) entry which is preliminary data.</text>
</comment>
<dbReference type="EMBL" id="BAAADQ010000004">
    <property type="protein sequence ID" value="GAA0538716.1"/>
    <property type="molecule type" value="Genomic_DNA"/>
</dbReference>
<name>A0AAV3SSZ1_9EURY</name>
<accession>A0AAV3SSZ1</accession>
<dbReference type="AlphaFoldDB" id="A0AAV3SSZ1"/>
<gene>
    <name evidence="1" type="ORF">GCM10008994_12350</name>
</gene>
<proteinExistence type="predicted"/>
<sequence>MRRPTASPDVTHELRFLERLRQRVASLLHAPLSLVGLYAERKTPREQYAFTLREPYPIVEARLHRLGFVRNLVSSLKYRAYATPPETTVASWIRYPEGALASDYQLHLALYVGPDRSTTDVYAHWEPSWIRHPIRHYRATDVDAEEGIQRVRSLFETAGIEYAVVPAAERLGADAVGNSATASEPPLR</sequence>
<evidence type="ECO:0000313" key="1">
    <source>
        <dbReference type="EMBL" id="GAA0538716.1"/>
    </source>
</evidence>
<evidence type="ECO:0000313" key="2">
    <source>
        <dbReference type="Proteomes" id="UP001501425"/>
    </source>
</evidence>
<protein>
    <submittedName>
        <fullName evidence="1">Uncharacterized protein</fullName>
    </submittedName>
</protein>